<dbReference type="InterPro" id="IPR007712">
    <property type="entry name" value="RelE/ParE_toxin"/>
</dbReference>
<dbReference type="Gene3D" id="3.30.2310.20">
    <property type="entry name" value="RelE-like"/>
    <property type="match status" value="1"/>
</dbReference>
<keyword evidence="3" id="KW-1185">Reference proteome</keyword>
<dbReference type="AlphaFoldDB" id="H8GHW5"/>
<accession>H8GHW5</accession>
<dbReference type="InterPro" id="IPR035093">
    <property type="entry name" value="RelE/ParE_toxin_dom_sf"/>
</dbReference>
<reference evidence="2" key="1">
    <citation type="journal article" date="2013" name="Genome Announc.">
        <title>Genome Sequence of the Obligate Gammaproteobacterial Methanotroph Methylomicrobium album Strain BG8.</title>
        <authorList>
            <person name="Kits K.D."/>
            <person name="Kalyuzhnaya M.G."/>
            <person name="Klotz M.G."/>
            <person name="Jetten M.S."/>
            <person name="Op den Camp H.J."/>
            <person name="Vuilleumier S."/>
            <person name="Bringel F."/>
            <person name="Dispirito A.A."/>
            <person name="Murrell J.C."/>
            <person name="Bruce D."/>
            <person name="Cheng J.F."/>
            <person name="Copeland A."/>
            <person name="Goodwin L."/>
            <person name="Hauser L."/>
            <person name="Lajus A."/>
            <person name="Land M.L."/>
            <person name="Lapidus A."/>
            <person name="Lucas S."/>
            <person name="Medigue C."/>
            <person name="Pitluck S."/>
            <person name="Woyke T."/>
            <person name="Zeytun A."/>
            <person name="Stein L.Y."/>
        </authorList>
    </citation>
    <scope>NUCLEOTIDE SEQUENCE [LARGE SCALE GENOMIC DNA]</scope>
    <source>
        <strain evidence="2">BG8</strain>
    </source>
</reference>
<dbReference type="Proteomes" id="UP000005090">
    <property type="component" value="Chromosome"/>
</dbReference>
<dbReference type="HOGENOM" id="CLU_147162_3_0_6"/>
<dbReference type="RefSeq" id="WP_005370423.1">
    <property type="nucleotide sequence ID" value="NZ_CM001475.1"/>
</dbReference>
<keyword evidence="1" id="KW-1277">Toxin-antitoxin system</keyword>
<gene>
    <name evidence="2" type="ORF">Metal_1133</name>
</gene>
<dbReference type="EMBL" id="CM001475">
    <property type="protein sequence ID" value="EIC28949.1"/>
    <property type="molecule type" value="Genomic_DNA"/>
</dbReference>
<protein>
    <submittedName>
        <fullName evidence="2">Plasmid stabilization system protein</fullName>
    </submittedName>
</protein>
<organism evidence="2 3">
    <name type="scientific">Methylomicrobium album BG8</name>
    <dbReference type="NCBI Taxonomy" id="686340"/>
    <lineage>
        <taxon>Bacteria</taxon>
        <taxon>Pseudomonadati</taxon>
        <taxon>Pseudomonadota</taxon>
        <taxon>Gammaproteobacteria</taxon>
        <taxon>Methylococcales</taxon>
        <taxon>Methylococcaceae</taxon>
        <taxon>Methylomicrobium</taxon>
    </lineage>
</organism>
<dbReference type="STRING" id="686340.Metal_1133"/>
<dbReference type="eggNOG" id="COG3668">
    <property type="taxonomic scope" value="Bacteria"/>
</dbReference>
<evidence type="ECO:0000313" key="3">
    <source>
        <dbReference type="Proteomes" id="UP000005090"/>
    </source>
</evidence>
<name>H8GHW5_METAL</name>
<sequence length="115" mass="12946">MTFSGTKGSWNVQLVRLAELDFAEILRWTASNFGERQAVIYEATLLQAIDALRSGPNIIGTRPRDDLGSGIRTLHVARQRRNGRHFIVFHVVGIRAIEVLRLLHDSMDLTSHLPS</sequence>
<dbReference type="Pfam" id="PF05016">
    <property type="entry name" value="ParE_toxin"/>
    <property type="match status" value="1"/>
</dbReference>
<proteinExistence type="predicted"/>
<evidence type="ECO:0000256" key="1">
    <source>
        <dbReference type="ARBA" id="ARBA00022649"/>
    </source>
</evidence>
<evidence type="ECO:0000313" key="2">
    <source>
        <dbReference type="EMBL" id="EIC28949.1"/>
    </source>
</evidence>